<evidence type="ECO:0000256" key="1">
    <source>
        <dbReference type="SAM" id="MobiDB-lite"/>
    </source>
</evidence>
<reference evidence="2" key="2">
    <citation type="submission" date="2018-03" db="EMBL/GenBank/DDBJ databases">
        <title>The Triticum urartu genome reveals the dynamic nature of wheat genome evolution.</title>
        <authorList>
            <person name="Ling H."/>
            <person name="Ma B."/>
            <person name="Shi X."/>
            <person name="Liu H."/>
            <person name="Dong L."/>
            <person name="Sun H."/>
            <person name="Cao Y."/>
            <person name="Gao Q."/>
            <person name="Zheng S."/>
            <person name="Li Y."/>
            <person name="Yu Y."/>
            <person name="Du H."/>
            <person name="Qi M."/>
            <person name="Li Y."/>
            <person name="Yu H."/>
            <person name="Cui Y."/>
            <person name="Wang N."/>
            <person name="Chen C."/>
            <person name="Wu H."/>
            <person name="Zhao Y."/>
            <person name="Zhang J."/>
            <person name="Li Y."/>
            <person name="Zhou W."/>
            <person name="Zhang B."/>
            <person name="Hu W."/>
            <person name="Eijk M."/>
            <person name="Tang J."/>
            <person name="Witsenboer H."/>
            <person name="Zhao S."/>
            <person name="Li Z."/>
            <person name="Zhang A."/>
            <person name="Wang D."/>
            <person name="Liang C."/>
        </authorList>
    </citation>
    <scope>NUCLEOTIDE SEQUENCE [LARGE SCALE GENOMIC DNA]</scope>
    <source>
        <strain evidence="2">cv. G1812</strain>
    </source>
</reference>
<feature type="compositionally biased region" description="Basic and acidic residues" evidence="1">
    <location>
        <begin position="78"/>
        <end position="96"/>
    </location>
</feature>
<proteinExistence type="predicted"/>
<organism evidence="2 3">
    <name type="scientific">Triticum urartu</name>
    <name type="common">Red wild einkorn</name>
    <name type="synonym">Crithodium urartu</name>
    <dbReference type="NCBI Taxonomy" id="4572"/>
    <lineage>
        <taxon>Eukaryota</taxon>
        <taxon>Viridiplantae</taxon>
        <taxon>Streptophyta</taxon>
        <taxon>Embryophyta</taxon>
        <taxon>Tracheophyta</taxon>
        <taxon>Spermatophyta</taxon>
        <taxon>Magnoliopsida</taxon>
        <taxon>Liliopsida</taxon>
        <taxon>Poales</taxon>
        <taxon>Poaceae</taxon>
        <taxon>BOP clade</taxon>
        <taxon>Pooideae</taxon>
        <taxon>Triticodae</taxon>
        <taxon>Triticeae</taxon>
        <taxon>Triticinae</taxon>
        <taxon>Triticum</taxon>
    </lineage>
</organism>
<sequence length="96" mass="10940">RRQRCRRDIYLIAVSIRLPNGSFTAQQDVHQWRRARWDVCFARGMEQLRLSRRVTGFDERPNHTFGTGGDAQLVGDAARAEGEDRESPGGKGDEPK</sequence>
<reference evidence="3" key="1">
    <citation type="journal article" date="2013" name="Nature">
        <title>Draft genome of the wheat A-genome progenitor Triticum urartu.</title>
        <authorList>
            <person name="Ling H.Q."/>
            <person name="Zhao S."/>
            <person name="Liu D."/>
            <person name="Wang J."/>
            <person name="Sun H."/>
            <person name="Zhang C."/>
            <person name="Fan H."/>
            <person name="Li D."/>
            <person name="Dong L."/>
            <person name="Tao Y."/>
            <person name="Gao C."/>
            <person name="Wu H."/>
            <person name="Li Y."/>
            <person name="Cui Y."/>
            <person name="Guo X."/>
            <person name="Zheng S."/>
            <person name="Wang B."/>
            <person name="Yu K."/>
            <person name="Liang Q."/>
            <person name="Yang W."/>
            <person name="Lou X."/>
            <person name="Chen J."/>
            <person name="Feng M."/>
            <person name="Jian J."/>
            <person name="Zhang X."/>
            <person name="Luo G."/>
            <person name="Jiang Y."/>
            <person name="Liu J."/>
            <person name="Wang Z."/>
            <person name="Sha Y."/>
            <person name="Zhang B."/>
            <person name="Wu H."/>
            <person name="Tang D."/>
            <person name="Shen Q."/>
            <person name="Xue P."/>
            <person name="Zou S."/>
            <person name="Wang X."/>
            <person name="Liu X."/>
            <person name="Wang F."/>
            <person name="Yang Y."/>
            <person name="An X."/>
            <person name="Dong Z."/>
            <person name="Zhang K."/>
            <person name="Zhang X."/>
            <person name="Luo M.C."/>
            <person name="Dvorak J."/>
            <person name="Tong Y."/>
            <person name="Wang J."/>
            <person name="Yang H."/>
            <person name="Li Z."/>
            <person name="Wang D."/>
            <person name="Zhang A."/>
            <person name="Wang J."/>
        </authorList>
    </citation>
    <scope>NUCLEOTIDE SEQUENCE</scope>
    <source>
        <strain evidence="3">cv. G1812</strain>
    </source>
</reference>
<accession>A0A8R7UL41</accession>
<protein>
    <submittedName>
        <fullName evidence="2">Uncharacterized protein</fullName>
    </submittedName>
</protein>
<dbReference type="AlphaFoldDB" id="A0A8R7UL41"/>
<feature type="region of interest" description="Disordered" evidence="1">
    <location>
        <begin position="58"/>
        <end position="96"/>
    </location>
</feature>
<dbReference type="EnsemblPlants" id="TuG1812G0500003993.01.T01">
    <property type="protein sequence ID" value="TuG1812G0500003993.01.T01"/>
    <property type="gene ID" value="TuG1812G0500003993.01"/>
</dbReference>
<evidence type="ECO:0000313" key="3">
    <source>
        <dbReference type="Proteomes" id="UP000015106"/>
    </source>
</evidence>
<dbReference type="Gramene" id="TuG1812G0500003993.01.T01">
    <property type="protein sequence ID" value="TuG1812G0500003993.01.T01"/>
    <property type="gene ID" value="TuG1812G0500003993.01"/>
</dbReference>
<dbReference type="Proteomes" id="UP000015106">
    <property type="component" value="Chromosome 5"/>
</dbReference>
<keyword evidence="3" id="KW-1185">Reference proteome</keyword>
<evidence type="ECO:0000313" key="2">
    <source>
        <dbReference type="EnsemblPlants" id="TuG1812G0500003993.01.T01"/>
    </source>
</evidence>
<reference evidence="2" key="3">
    <citation type="submission" date="2022-06" db="UniProtKB">
        <authorList>
            <consortium name="EnsemblPlants"/>
        </authorList>
    </citation>
    <scope>IDENTIFICATION</scope>
</reference>
<name>A0A8R7UL41_TRIUA</name>